<dbReference type="STRING" id="349163.Acry_2822"/>
<keyword evidence="3" id="KW-0012">Acyltransferase</keyword>
<dbReference type="InterPro" id="IPR051016">
    <property type="entry name" value="Diverse_Substrate_AcTransf"/>
</dbReference>
<proteinExistence type="inferred from homology"/>
<evidence type="ECO:0000313" key="5">
    <source>
        <dbReference type="EMBL" id="ABQ32012.1"/>
    </source>
</evidence>
<dbReference type="SUPFAM" id="SSF55729">
    <property type="entry name" value="Acyl-CoA N-acyltransferases (Nat)"/>
    <property type="match status" value="1"/>
</dbReference>
<evidence type="ECO:0000313" key="6">
    <source>
        <dbReference type="Proteomes" id="UP000000245"/>
    </source>
</evidence>
<comment type="similarity">
    <text evidence="1">Belongs to the acetyltransferase family.</text>
</comment>
<dbReference type="GO" id="GO:0008080">
    <property type="term" value="F:N-acetyltransferase activity"/>
    <property type="evidence" value="ECO:0007669"/>
    <property type="project" value="UniProtKB-ARBA"/>
</dbReference>
<protein>
    <submittedName>
        <fullName evidence="5">GCN5-related N-acetyltransferase</fullName>
    </submittedName>
</protein>
<dbReference type="AlphaFoldDB" id="A5G2D0"/>
<gene>
    <name evidence="5" type="ordered locus">Acry_2822</name>
</gene>
<dbReference type="KEGG" id="acr:Acry_2822"/>
<dbReference type="InterPro" id="IPR000182">
    <property type="entry name" value="GNAT_dom"/>
</dbReference>
<sequence>MSDHSAGVASGAAATLRPAAPADIAALLDLVHALALYEKAPHEVEMTAPMLHEALFGPQPLARAVLAEADGAVAGFALFFTSFSTWTGRAGLYLEDLFVLPAARGRGIGRALLRHLAREAVRLGCARLEWSVLDWNRPAIDFYQSLGAVPLDEWTRYRLKGEALAALAA</sequence>
<dbReference type="PANTHER" id="PTHR10545">
    <property type="entry name" value="DIAMINE N-ACETYLTRANSFERASE"/>
    <property type="match status" value="1"/>
</dbReference>
<dbReference type="PROSITE" id="PS51186">
    <property type="entry name" value="GNAT"/>
    <property type="match status" value="1"/>
</dbReference>
<evidence type="ECO:0000256" key="3">
    <source>
        <dbReference type="ARBA" id="ARBA00023315"/>
    </source>
</evidence>
<dbReference type="eggNOG" id="COG0456">
    <property type="taxonomic scope" value="Bacteria"/>
</dbReference>
<dbReference type="HOGENOM" id="CLU_013985_41_3_5"/>
<accession>A5G2D0</accession>
<keyword evidence="6" id="KW-1185">Reference proteome</keyword>
<evidence type="ECO:0000256" key="2">
    <source>
        <dbReference type="ARBA" id="ARBA00022679"/>
    </source>
</evidence>
<dbReference type="Pfam" id="PF00583">
    <property type="entry name" value="Acetyltransf_1"/>
    <property type="match status" value="1"/>
</dbReference>
<dbReference type="Proteomes" id="UP000000245">
    <property type="component" value="Chromosome"/>
</dbReference>
<reference evidence="5 6" key="1">
    <citation type="submission" date="2007-05" db="EMBL/GenBank/DDBJ databases">
        <title>Complete sequence of chromosome of Acidiphilium cryptum JF-5.</title>
        <authorList>
            <consortium name="US DOE Joint Genome Institute"/>
            <person name="Copeland A."/>
            <person name="Lucas S."/>
            <person name="Lapidus A."/>
            <person name="Barry K."/>
            <person name="Detter J.C."/>
            <person name="Glavina del Rio T."/>
            <person name="Hammon N."/>
            <person name="Israni S."/>
            <person name="Dalin E."/>
            <person name="Tice H."/>
            <person name="Pitluck S."/>
            <person name="Sims D."/>
            <person name="Brettin T."/>
            <person name="Bruce D."/>
            <person name="Han C."/>
            <person name="Schmutz J."/>
            <person name="Larimer F."/>
            <person name="Land M."/>
            <person name="Hauser L."/>
            <person name="Kyrpides N."/>
            <person name="Kim E."/>
            <person name="Magnuson T."/>
            <person name="Richardson P."/>
        </authorList>
    </citation>
    <scope>NUCLEOTIDE SEQUENCE [LARGE SCALE GENOMIC DNA]</scope>
    <source>
        <strain evidence="5 6">JF-5</strain>
    </source>
</reference>
<dbReference type="FunFam" id="3.40.630.30:FF:000064">
    <property type="entry name" value="GNAT family acetyltransferase"/>
    <property type="match status" value="1"/>
</dbReference>
<evidence type="ECO:0000256" key="1">
    <source>
        <dbReference type="ARBA" id="ARBA00008694"/>
    </source>
</evidence>
<dbReference type="InterPro" id="IPR016181">
    <property type="entry name" value="Acyl_CoA_acyltransferase"/>
</dbReference>
<dbReference type="CDD" id="cd04301">
    <property type="entry name" value="NAT_SF"/>
    <property type="match status" value="1"/>
</dbReference>
<dbReference type="Gene3D" id="3.40.630.30">
    <property type="match status" value="1"/>
</dbReference>
<feature type="domain" description="N-acetyltransferase" evidence="4">
    <location>
        <begin position="14"/>
        <end position="169"/>
    </location>
</feature>
<dbReference type="RefSeq" id="WP_007421401.1">
    <property type="nucleotide sequence ID" value="NC_009484.1"/>
</dbReference>
<organism evidence="5 6">
    <name type="scientific">Acidiphilium cryptum (strain JF-5)</name>
    <dbReference type="NCBI Taxonomy" id="349163"/>
    <lineage>
        <taxon>Bacteria</taxon>
        <taxon>Pseudomonadati</taxon>
        <taxon>Pseudomonadota</taxon>
        <taxon>Alphaproteobacteria</taxon>
        <taxon>Acetobacterales</taxon>
        <taxon>Acidocellaceae</taxon>
        <taxon>Acidiphilium</taxon>
    </lineage>
</organism>
<name>A5G2D0_ACICJ</name>
<keyword evidence="2 5" id="KW-0808">Transferase</keyword>
<dbReference type="EMBL" id="CP000697">
    <property type="protein sequence ID" value="ABQ32012.1"/>
    <property type="molecule type" value="Genomic_DNA"/>
</dbReference>
<dbReference type="PANTHER" id="PTHR10545:SF29">
    <property type="entry name" value="GH14572P-RELATED"/>
    <property type="match status" value="1"/>
</dbReference>
<evidence type="ECO:0000259" key="4">
    <source>
        <dbReference type="PROSITE" id="PS51186"/>
    </source>
</evidence>